<gene>
    <name evidence="1" type="ORF">EHT87_16345</name>
</gene>
<evidence type="ECO:0000313" key="2">
    <source>
        <dbReference type="Proteomes" id="UP000274271"/>
    </source>
</evidence>
<keyword evidence="2" id="KW-1185">Reference proteome</keyword>
<sequence>MKKKIEINELLAIDGGLAYITYRFPDAEESVSHKNRKFKLRTDEKTASASLKKDGQTGTYIVKDFGSSDPAMNAVAVAQFLDGSDFVTALKAVAAFYKFEGSDVPEVKPDYKSWPAKPDEGEGQMDFVFKEFTIHDLKALFSINAWNALGTNDEARIAEGFRICSYYHYKSLASYTQTKGGKTHQFISTDLFPMFLIDEGEWKKLYKPKAEKKFRFQSTGNKPENFIHGLAQAQKKVAELVASDPDNLASVDDDGDADGKPAKKKKKAKEKLDEIILCTGGSDALNVAALGYAVIWQNSETALLSPSDYKTLCRLADKIYNLPDIDITGRREAHKLAMTYLDIRTICLPESLKKCLDANGNPCKDVRDYLKYHRKLEFAELVKVALPYQFWDQDVALDRDGEPRMKFGKLLMEYKFNNVHAYNFLRLNGFARYRSPKEKDGFCFVREQNNIVSKIEGSAVKDYIHNFLEDRRFAVDLRNAMYKTPYLSDSSISNLGFFDGDFKTYGHDYQYLFFAKNTWKITASGIVEEKAGTLDKHIWEHKVIDRPVKILEDMFTVTKTDGQYDIQIGKDSAMFLKFLIQSSRTHWRKEMEDRLDLGLLDKAAQLEYCSDHGFAPEDLKSMLYWSNPERQIEYRKANQFAIDGGLLTEDEIQEQKLHLINKIYAIGYLLHRYKNPAKPWAVFVMDAKISENSESHGGAGKGILAKGVYKLLSKVQLDGRNPALVENRHLLENVDQDTDLVHVEDAYEGLPFGFFFAPLTSATTINPKQKRSFELEYAVSPKWLFDTNFGDRYTDSSSRRRKLYVAFSDYYHENTGDYRESRSPFDEFGMNLFDDFDEAEWNLFYNFMAQCLKFYLGCQDKIEAPLQNISKRNLIAVMGDHFRAWADAYLSIEGGRLDQLINKLDAQEDLFRSSKIKMSSQQFKRGLKAWCGFNGYEYNPKELLNKQGLIIRKDADDSTKEFIYIRTPEAAINEIKKH</sequence>
<organism evidence="1 2">
    <name type="scientific">Larkinella knui</name>
    <dbReference type="NCBI Taxonomy" id="2025310"/>
    <lineage>
        <taxon>Bacteria</taxon>
        <taxon>Pseudomonadati</taxon>
        <taxon>Bacteroidota</taxon>
        <taxon>Cytophagia</taxon>
        <taxon>Cytophagales</taxon>
        <taxon>Spirosomataceae</taxon>
        <taxon>Larkinella</taxon>
    </lineage>
</organism>
<proteinExistence type="predicted"/>
<evidence type="ECO:0000313" key="1">
    <source>
        <dbReference type="EMBL" id="RRB13828.1"/>
    </source>
</evidence>
<dbReference type="Gene3D" id="3.40.1360.10">
    <property type="match status" value="1"/>
</dbReference>
<dbReference type="EMBL" id="RQJP01000003">
    <property type="protein sequence ID" value="RRB13828.1"/>
    <property type="molecule type" value="Genomic_DNA"/>
</dbReference>
<reference evidence="1 2" key="1">
    <citation type="submission" date="2018-11" db="EMBL/GenBank/DDBJ databases">
        <authorList>
            <person name="Zhou Z."/>
            <person name="Wang G."/>
        </authorList>
    </citation>
    <scope>NUCLEOTIDE SEQUENCE [LARGE SCALE GENOMIC DNA]</scope>
    <source>
        <strain evidence="1 2">KCTC42998</strain>
    </source>
</reference>
<comment type="caution">
    <text evidence="1">The sequence shown here is derived from an EMBL/GenBank/DDBJ whole genome shotgun (WGS) entry which is preliminary data.</text>
</comment>
<dbReference type="Proteomes" id="UP000274271">
    <property type="component" value="Unassembled WGS sequence"/>
</dbReference>
<dbReference type="RefSeq" id="WP_124907725.1">
    <property type="nucleotide sequence ID" value="NZ_RQJP01000003.1"/>
</dbReference>
<dbReference type="OrthoDB" id="840343at2"/>
<name>A0A3P1CKT5_9BACT</name>
<accession>A0A3P1CKT5</accession>
<protein>
    <submittedName>
        <fullName evidence="1">Uncharacterized protein</fullName>
    </submittedName>
</protein>
<dbReference type="AlphaFoldDB" id="A0A3P1CKT5"/>